<feature type="region of interest" description="Disordered" evidence="3">
    <location>
        <begin position="285"/>
        <end position="318"/>
    </location>
</feature>
<dbReference type="InterPro" id="IPR036223">
    <property type="entry name" value="CAP_C_sf"/>
</dbReference>
<keyword evidence="6" id="KW-1185">Reference proteome</keyword>
<evidence type="ECO:0000313" key="6">
    <source>
        <dbReference type="Proteomes" id="UP000283210"/>
    </source>
</evidence>
<comment type="similarity">
    <text evidence="1 2">Belongs to the CAP family.</text>
</comment>
<dbReference type="InterPro" id="IPR018106">
    <property type="entry name" value="CAP_CS_N"/>
</dbReference>
<dbReference type="GO" id="GO:0003779">
    <property type="term" value="F:actin binding"/>
    <property type="evidence" value="ECO:0007669"/>
    <property type="project" value="InterPro"/>
</dbReference>
<evidence type="ECO:0000259" key="4">
    <source>
        <dbReference type="PROSITE" id="PS51329"/>
    </source>
</evidence>
<accession>A0A3S2MG66</accession>
<dbReference type="SUPFAM" id="SSF101278">
    <property type="entry name" value="N-terminal domain of adenylylcyclase associated protein, CAP"/>
    <property type="match status" value="1"/>
</dbReference>
<protein>
    <recommendedName>
        <fullName evidence="2">Adenylyl cyclase-associated protein</fullName>
    </recommendedName>
</protein>
<feature type="region of interest" description="Disordered" evidence="3">
    <location>
        <begin position="343"/>
        <end position="376"/>
    </location>
</feature>
<reference evidence="5 6" key="2">
    <citation type="submission" date="2019-01" db="EMBL/GenBank/DDBJ databases">
        <title>A chromosome length genome reference of the Java medaka (oryzias javanicus).</title>
        <authorList>
            <person name="Herpin A."/>
            <person name="Takehana Y."/>
            <person name="Naruse K."/>
            <person name="Ansai S."/>
            <person name="Kawaguchi M."/>
        </authorList>
    </citation>
    <scope>NUCLEOTIDE SEQUENCE [LARGE SCALE GENOMIC DNA]</scope>
    <source>
        <strain evidence="5">RS831</strain>
        <tissue evidence="5">Whole body</tissue>
    </source>
</reference>
<reference evidence="5 6" key="1">
    <citation type="submission" date="2018-11" db="EMBL/GenBank/DDBJ databases">
        <authorList>
            <person name="Lopez-Roques C."/>
            <person name="Donnadieu C."/>
            <person name="Bouchez O."/>
            <person name="Klopp C."/>
            <person name="Cabau C."/>
            <person name="Zahm M."/>
        </authorList>
    </citation>
    <scope>NUCLEOTIDE SEQUENCE [LARGE SCALE GENOMIC DNA]</scope>
    <source>
        <strain evidence="5">RS831</strain>
        <tissue evidence="5">Whole body</tissue>
    </source>
</reference>
<dbReference type="PROSITE" id="PS01089">
    <property type="entry name" value="CAP_2"/>
    <property type="match status" value="1"/>
</dbReference>
<dbReference type="Gene3D" id="2.160.20.70">
    <property type="match status" value="1"/>
</dbReference>
<dbReference type="InterPro" id="IPR013992">
    <property type="entry name" value="Adenylate_cyclase-assoc_CAP_N"/>
</dbReference>
<dbReference type="Pfam" id="PF21938">
    <property type="entry name" value="CAP_N"/>
    <property type="match status" value="1"/>
</dbReference>
<dbReference type="InterPro" id="IPR006599">
    <property type="entry name" value="CARP_motif"/>
</dbReference>
<dbReference type="FunFam" id="2.160.20.70:FF:000001">
    <property type="entry name" value="Adenylyl cyclase-associated protein"/>
    <property type="match status" value="1"/>
</dbReference>
<feature type="domain" description="C-CAP/cofactor C-like" evidence="4">
    <location>
        <begin position="381"/>
        <end position="515"/>
    </location>
</feature>
<dbReference type="FunFam" id="1.25.40.330:FF:000005">
    <property type="entry name" value="Adenylyl cyclase-associated protein"/>
    <property type="match status" value="1"/>
</dbReference>
<evidence type="ECO:0000256" key="2">
    <source>
        <dbReference type="RuleBase" id="RU000647"/>
    </source>
</evidence>
<dbReference type="InterPro" id="IPR016098">
    <property type="entry name" value="CAP/MinC_C"/>
</dbReference>
<dbReference type="GO" id="GO:0000902">
    <property type="term" value="P:cell morphogenesis"/>
    <property type="evidence" value="ECO:0007669"/>
    <property type="project" value="TreeGrafter"/>
</dbReference>
<sequence>MGFPKSLGPLRTSRKRIPRYRRAEEKDGTVNRTGWTVRFQRATQHQCAERDFLTDHFGAQRKEVCTMEDLIQRLEQAVTRLEHVSTSMQESNAMANGTCINGLDRAVCHCVEAFDVLLGGPVSDYLKHSRAIGKEVEKHAEMVKRALQTERTFLEMAATHQEPAQTELQDLLKPISDHIQEIQNFREQNRGSCLFNHLSAVSESIPALGWVAVSQKPGPYVKEMNDAAIFYTNRVLKDYKETDKSHVDWVRSYLLIWTEMQSFIKQHHTTGLVWSKTGPIAPASLLDFTTPCPPPPPPPPGPPPVFSDDDSEPHQVDRTAAQRSELFAQLNQGVGITKGLKHVTDEQKSHKNPNLKSQASPTKNKTPNSADPSTVSVQKRPPLLELEGKKWRVENFQQKHDLVIEETELKQVVYVFNCNNSTLQVKGKINSIIVDNCKKLGLVFENAVGIVEIINSKSVQLQVLGMVPTISINKTEGCQVYLSKEALNCDIVSAKSSEMNILIPEGEDDYREFPVPEQFKTIWDGSKLVTEPTEIAG</sequence>
<dbReference type="Proteomes" id="UP000283210">
    <property type="component" value="Chromosome 11"/>
</dbReference>
<gene>
    <name evidence="5" type="ORF">OJAV_G00107840</name>
</gene>
<dbReference type="SUPFAM" id="SSF69340">
    <property type="entry name" value="C-terminal domain of adenylylcyclase associated protein"/>
    <property type="match status" value="1"/>
</dbReference>
<feature type="region of interest" description="Disordered" evidence="3">
    <location>
        <begin position="1"/>
        <end position="25"/>
    </location>
</feature>
<dbReference type="PROSITE" id="PS51329">
    <property type="entry name" value="C_CAP_COFACTOR_C"/>
    <property type="match status" value="1"/>
</dbReference>
<dbReference type="GO" id="GO:0019933">
    <property type="term" value="P:cAMP-mediated signaling"/>
    <property type="evidence" value="ECO:0007669"/>
    <property type="project" value="TreeGrafter"/>
</dbReference>
<evidence type="ECO:0000256" key="3">
    <source>
        <dbReference type="SAM" id="MobiDB-lite"/>
    </source>
</evidence>
<dbReference type="InterPro" id="IPR053950">
    <property type="entry name" value="CAP_N"/>
</dbReference>
<dbReference type="EMBL" id="CM012447">
    <property type="protein sequence ID" value="RVE66498.1"/>
    <property type="molecule type" value="Genomic_DNA"/>
</dbReference>
<dbReference type="Gene3D" id="1.25.40.330">
    <property type="entry name" value="Adenylate cyclase-associated CAP, N-terminal domain"/>
    <property type="match status" value="1"/>
</dbReference>
<dbReference type="PROSITE" id="PS01088">
    <property type="entry name" value="CAP_1"/>
    <property type="match status" value="1"/>
</dbReference>
<dbReference type="OrthoDB" id="1601at2759"/>
<dbReference type="Pfam" id="PF01213">
    <property type="entry name" value="CAP_N-CM"/>
    <property type="match status" value="1"/>
</dbReference>
<name>A0A3S2MG66_ORYJA</name>
<dbReference type="InterPro" id="IPR017901">
    <property type="entry name" value="C-CAP_CF_C-like"/>
</dbReference>
<organism evidence="5 6">
    <name type="scientific">Oryzias javanicus</name>
    <name type="common">Javanese ricefish</name>
    <name type="synonym">Aplocheilus javanicus</name>
    <dbReference type="NCBI Taxonomy" id="123683"/>
    <lineage>
        <taxon>Eukaryota</taxon>
        <taxon>Metazoa</taxon>
        <taxon>Chordata</taxon>
        <taxon>Craniata</taxon>
        <taxon>Vertebrata</taxon>
        <taxon>Euteleostomi</taxon>
        <taxon>Actinopterygii</taxon>
        <taxon>Neopterygii</taxon>
        <taxon>Teleostei</taxon>
        <taxon>Neoteleostei</taxon>
        <taxon>Acanthomorphata</taxon>
        <taxon>Ovalentaria</taxon>
        <taxon>Atherinomorphae</taxon>
        <taxon>Beloniformes</taxon>
        <taxon>Adrianichthyidae</taxon>
        <taxon>Oryziinae</taxon>
        <taxon>Oryzias</taxon>
    </lineage>
</organism>
<dbReference type="Pfam" id="PF08603">
    <property type="entry name" value="CAP_C"/>
    <property type="match status" value="1"/>
</dbReference>
<dbReference type="InterPro" id="IPR013912">
    <property type="entry name" value="Adenylate_cyclase-assoc_CAP_C"/>
</dbReference>
<proteinExistence type="inferred from homology"/>
<dbReference type="GO" id="GO:0007015">
    <property type="term" value="P:actin filament organization"/>
    <property type="evidence" value="ECO:0007669"/>
    <property type="project" value="TreeGrafter"/>
</dbReference>
<dbReference type="PANTHER" id="PTHR10652:SF24">
    <property type="entry name" value="ADENYLYL CYCLASE-ASSOCIATED PROTEIN"/>
    <property type="match status" value="1"/>
</dbReference>
<dbReference type="InterPro" id="IPR036222">
    <property type="entry name" value="CAP_N_sf"/>
</dbReference>
<dbReference type="InterPro" id="IPR001837">
    <property type="entry name" value="Adenylate_cyclase-assoc_CAP"/>
</dbReference>
<dbReference type="SMART" id="SM00673">
    <property type="entry name" value="CARP"/>
    <property type="match status" value="2"/>
</dbReference>
<dbReference type="GO" id="GO:0005737">
    <property type="term" value="C:cytoplasm"/>
    <property type="evidence" value="ECO:0007669"/>
    <property type="project" value="TreeGrafter"/>
</dbReference>
<dbReference type="PANTHER" id="PTHR10652">
    <property type="entry name" value="ADENYLYL CYCLASE-ASSOCIATED PROTEIN"/>
    <property type="match status" value="1"/>
</dbReference>
<evidence type="ECO:0000313" key="5">
    <source>
        <dbReference type="EMBL" id="RVE66498.1"/>
    </source>
</evidence>
<dbReference type="InterPro" id="IPR028417">
    <property type="entry name" value="CAP_CS_C"/>
</dbReference>
<dbReference type="AlphaFoldDB" id="A0A3S2MG66"/>
<feature type="compositionally biased region" description="Pro residues" evidence="3">
    <location>
        <begin position="291"/>
        <end position="305"/>
    </location>
</feature>
<feature type="compositionally biased region" description="Polar residues" evidence="3">
    <location>
        <begin position="352"/>
        <end position="376"/>
    </location>
</feature>
<evidence type="ECO:0000256" key="1">
    <source>
        <dbReference type="ARBA" id="ARBA00007659"/>
    </source>
</evidence>
<dbReference type="GO" id="GO:0008179">
    <property type="term" value="F:adenylate cyclase binding"/>
    <property type="evidence" value="ECO:0007669"/>
    <property type="project" value="TreeGrafter"/>
</dbReference>